<organism evidence="1 2">
    <name type="scientific">Candidatus Kuenenbacteria bacterium CG23_combo_of_CG06-09_8_20_14_all_39_39</name>
    <dbReference type="NCBI Taxonomy" id="1974623"/>
    <lineage>
        <taxon>Bacteria</taxon>
        <taxon>Candidatus Kueneniibacteriota</taxon>
    </lineage>
</organism>
<gene>
    <name evidence="1" type="ORF">COX28_00840</name>
</gene>
<dbReference type="EMBL" id="PCRX01000015">
    <property type="protein sequence ID" value="PIP29121.1"/>
    <property type="molecule type" value="Genomic_DNA"/>
</dbReference>
<evidence type="ECO:0008006" key="3">
    <source>
        <dbReference type="Google" id="ProtNLM"/>
    </source>
</evidence>
<proteinExistence type="predicted"/>
<comment type="caution">
    <text evidence="1">The sequence shown here is derived from an EMBL/GenBank/DDBJ whole genome shotgun (WGS) entry which is preliminary data.</text>
</comment>
<evidence type="ECO:0000313" key="1">
    <source>
        <dbReference type="EMBL" id="PIP29121.1"/>
    </source>
</evidence>
<sequence length="73" mass="8530">MDNNTLESTNKLLRVIVALLLKRKDPDTLTLRQQIEILNDLGLKPLEIAEILGRSNIYINKELFELRKSRKQK</sequence>
<accession>A0A2G9Z7M5</accession>
<name>A0A2G9Z7M5_9BACT</name>
<protein>
    <recommendedName>
        <fullName evidence="3">RNA polymerase sigma-70 region 4 domain-containing protein</fullName>
    </recommendedName>
</protein>
<dbReference type="Proteomes" id="UP000231235">
    <property type="component" value="Unassembled WGS sequence"/>
</dbReference>
<reference evidence="1 2" key="1">
    <citation type="submission" date="2017-09" db="EMBL/GenBank/DDBJ databases">
        <title>Depth-based differentiation of microbial function through sediment-hosted aquifers and enrichment of novel symbionts in the deep terrestrial subsurface.</title>
        <authorList>
            <person name="Probst A.J."/>
            <person name="Ladd B."/>
            <person name="Jarett J.K."/>
            <person name="Geller-Mcgrath D.E."/>
            <person name="Sieber C.M."/>
            <person name="Emerson J.B."/>
            <person name="Anantharaman K."/>
            <person name="Thomas B.C."/>
            <person name="Malmstrom R."/>
            <person name="Stieglmeier M."/>
            <person name="Klingl A."/>
            <person name="Woyke T."/>
            <person name="Ryan C.M."/>
            <person name="Banfield J.F."/>
        </authorList>
    </citation>
    <scope>NUCLEOTIDE SEQUENCE [LARGE SCALE GENOMIC DNA]</scope>
    <source>
        <strain evidence="1">CG23_combo_of_CG06-09_8_20_14_all_39_39</strain>
    </source>
</reference>
<dbReference type="AlphaFoldDB" id="A0A2G9Z7M5"/>
<evidence type="ECO:0000313" key="2">
    <source>
        <dbReference type="Proteomes" id="UP000231235"/>
    </source>
</evidence>